<comment type="caution">
    <text evidence="2">The sequence shown here is derived from an EMBL/GenBank/DDBJ whole genome shotgun (WGS) entry which is preliminary data.</text>
</comment>
<dbReference type="OrthoDB" id="3045089at2759"/>
<name>A0A8S4QWW9_9NEOP</name>
<keyword evidence="3" id="KW-1185">Reference proteome</keyword>
<organism evidence="2 3">
    <name type="scientific">Pararge aegeria aegeria</name>
    <dbReference type="NCBI Taxonomy" id="348720"/>
    <lineage>
        <taxon>Eukaryota</taxon>
        <taxon>Metazoa</taxon>
        <taxon>Ecdysozoa</taxon>
        <taxon>Arthropoda</taxon>
        <taxon>Hexapoda</taxon>
        <taxon>Insecta</taxon>
        <taxon>Pterygota</taxon>
        <taxon>Neoptera</taxon>
        <taxon>Endopterygota</taxon>
        <taxon>Lepidoptera</taxon>
        <taxon>Glossata</taxon>
        <taxon>Ditrysia</taxon>
        <taxon>Papilionoidea</taxon>
        <taxon>Nymphalidae</taxon>
        <taxon>Satyrinae</taxon>
        <taxon>Satyrini</taxon>
        <taxon>Parargina</taxon>
        <taxon>Pararge</taxon>
    </lineage>
</organism>
<dbReference type="AlphaFoldDB" id="A0A8S4QWW9"/>
<gene>
    <name evidence="2" type="primary">jg2357</name>
    <name evidence="2" type="ORF">PAEG_LOCUS6946</name>
</gene>
<feature type="compositionally biased region" description="Basic and acidic residues" evidence="1">
    <location>
        <begin position="79"/>
        <end position="90"/>
    </location>
</feature>
<evidence type="ECO:0000313" key="2">
    <source>
        <dbReference type="EMBL" id="CAH2225193.1"/>
    </source>
</evidence>
<reference evidence="2" key="1">
    <citation type="submission" date="2022-03" db="EMBL/GenBank/DDBJ databases">
        <authorList>
            <person name="Lindestad O."/>
        </authorList>
    </citation>
    <scope>NUCLEOTIDE SEQUENCE</scope>
</reference>
<dbReference type="EMBL" id="CAKXAJ010020894">
    <property type="protein sequence ID" value="CAH2225193.1"/>
    <property type="molecule type" value="Genomic_DNA"/>
</dbReference>
<accession>A0A8S4QWW9</accession>
<feature type="region of interest" description="Disordered" evidence="1">
    <location>
        <begin position="67"/>
        <end position="107"/>
    </location>
</feature>
<evidence type="ECO:0000256" key="1">
    <source>
        <dbReference type="SAM" id="MobiDB-lite"/>
    </source>
</evidence>
<dbReference type="Proteomes" id="UP000838756">
    <property type="component" value="Unassembled WGS sequence"/>
</dbReference>
<sequence length="124" mass="14108">MILLSSQSQIFLYSNRRIDGALMLTLQVTYVIENKYSKVAERVVSIALESVDFNEERAEQILMAVEQEEETPKATATTELKDMRRPDTVELTKGVSPVEQRSPPAAPVARRLKTWTEHLKYVLA</sequence>
<proteinExistence type="predicted"/>
<protein>
    <submittedName>
        <fullName evidence="2">Jg2357 protein</fullName>
    </submittedName>
</protein>
<evidence type="ECO:0000313" key="3">
    <source>
        <dbReference type="Proteomes" id="UP000838756"/>
    </source>
</evidence>